<organism evidence="4 5">
    <name type="scientific">Geodia barretti</name>
    <name type="common">Barrett's horny sponge</name>
    <dbReference type="NCBI Taxonomy" id="519541"/>
    <lineage>
        <taxon>Eukaryota</taxon>
        <taxon>Metazoa</taxon>
        <taxon>Porifera</taxon>
        <taxon>Demospongiae</taxon>
        <taxon>Heteroscleromorpha</taxon>
        <taxon>Tetractinellida</taxon>
        <taxon>Astrophorina</taxon>
        <taxon>Geodiidae</taxon>
        <taxon>Geodia</taxon>
    </lineage>
</organism>
<evidence type="ECO:0000313" key="4">
    <source>
        <dbReference type="EMBL" id="CAI8051004.1"/>
    </source>
</evidence>
<dbReference type="AlphaFoldDB" id="A0AA35TNP9"/>
<keyword evidence="5" id="KW-1185">Reference proteome</keyword>
<evidence type="ECO:0000256" key="1">
    <source>
        <dbReference type="ARBA" id="ARBA00022448"/>
    </source>
</evidence>
<accession>A0AA35TNP9</accession>
<evidence type="ECO:0000259" key="3">
    <source>
        <dbReference type="Pfam" id="PF12849"/>
    </source>
</evidence>
<comment type="caution">
    <text evidence="4">The sequence shown here is derived from an EMBL/GenBank/DDBJ whole genome shotgun (WGS) entry which is preliminary data.</text>
</comment>
<evidence type="ECO:0000313" key="5">
    <source>
        <dbReference type="Proteomes" id="UP001174909"/>
    </source>
</evidence>
<keyword evidence="1" id="KW-0813">Transport</keyword>
<dbReference type="InterPro" id="IPR050811">
    <property type="entry name" value="Phosphate_ABC_transporter"/>
</dbReference>
<protein>
    <submittedName>
        <fullName evidence="4">Protein SphX</fullName>
    </submittedName>
</protein>
<dbReference type="CDD" id="cd13654">
    <property type="entry name" value="PBP2_phosphate_like_2"/>
    <property type="match status" value="1"/>
</dbReference>
<keyword evidence="2" id="KW-0732">Signal</keyword>
<reference evidence="4" key="1">
    <citation type="submission" date="2023-03" db="EMBL/GenBank/DDBJ databases">
        <authorList>
            <person name="Steffen K."/>
            <person name="Cardenas P."/>
        </authorList>
    </citation>
    <scope>NUCLEOTIDE SEQUENCE</scope>
</reference>
<dbReference type="PANTHER" id="PTHR30570">
    <property type="entry name" value="PERIPLASMIC PHOSPHATE BINDING COMPONENT OF PHOSPHATE ABC TRANSPORTER"/>
    <property type="match status" value="1"/>
</dbReference>
<dbReference type="EMBL" id="CASHTH010003893">
    <property type="protein sequence ID" value="CAI8051004.1"/>
    <property type="molecule type" value="Genomic_DNA"/>
</dbReference>
<dbReference type="InterPro" id="IPR024370">
    <property type="entry name" value="PBP_domain"/>
</dbReference>
<dbReference type="Proteomes" id="UP001174909">
    <property type="component" value="Unassembled WGS sequence"/>
</dbReference>
<evidence type="ECO:0000256" key="2">
    <source>
        <dbReference type="ARBA" id="ARBA00022729"/>
    </source>
</evidence>
<dbReference type="GO" id="GO:0042301">
    <property type="term" value="F:phosphate ion binding"/>
    <property type="evidence" value="ECO:0007669"/>
    <property type="project" value="InterPro"/>
</dbReference>
<feature type="domain" description="PBP" evidence="3">
    <location>
        <begin position="9"/>
        <end position="259"/>
    </location>
</feature>
<dbReference type="Pfam" id="PF12849">
    <property type="entry name" value="PBP_like_2"/>
    <property type="match status" value="1"/>
</dbReference>
<dbReference type="Gene3D" id="3.40.190.10">
    <property type="entry name" value="Periplasmic binding protein-like II"/>
    <property type="match status" value="2"/>
</dbReference>
<sequence>MTDLSSLKGDINIDGSSTVFPITEAMAEEFGYATDGNVRITVGVSGTGGGFKKFCAGEIVISDASRPIKQSEADLCAENGVEYIELPVAIDGLSVMVNPGNDFIECMTVDELNTIWAPEAEEVVTRWNQVRPEWPDEKIGLYAPGVDSGTFDYFTETVNGESQASRADFLPSEDDNVLVTGISNDRGALGYFGYAYYAENADRLKLVAIDGGSGCVLPTDETINNGSYAPLSRPLFIYVTSDALNQPHIMAFVEYFLDEANRDLISETGYIPFPSTVYGLVLAKFRNGTTGAVFGGDARLHGTVEEVLQASQ</sequence>
<dbReference type="PANTHER" id="PTHR30570:SF1">
    <property type="entry name" value="PHOSPHATE-BINDING PROTEIN PSTS"/>
    <property type="match status" value="1"/>
</dbReference>
<name>A0AA35TNP9_GEOBA</name>
<gene>
    <name evidence="4" type="ORF">GBAR_LOCUS27965</name>
</gene>
<dbReference type="SUPFAM" id="SSF53850">
    <property type="entry name" value="Periplasmic binding protein-like II"/>
    <property type="match status" value="1"/>
</dbReference>
<dbReference type="NCBIfam" id="TIGR02136">
    <property type="entry name" value="ptsS_2"/>
    <property type="match status" value="1"/>
</dbReference>
<proteinExistence type="predicted"/>
<dbReference type="InterPro" id="IPR011862">
    <property type="entry name" value="Phos-bd"/>
</dbReference>
<dbReference type="FunFam" id="3.40.190.10:FF:000156">
    <property type="entry name" value="Phosphate ABC transporter, phosphate-binding protein"/>
    <property type="match status" value="1"/>
</dbReference>